<dbReference type="InterPro" id="IPR029044">
    <property type="entry name" value="Nucleotide-diphossugar_trans"/>
</dbReference>
<dbReference type="Pfam" id="PF12804">
    <property type="entry name" value="NTP_transf_3"/>
    <property type="match status" value="1"/>
</dbReference>
<dbReference type="SUPFAM" id="SSF53448">
    <property type="entry name" value="Nucleotide-diphospho-sugar transferases"/>
    <property type="match status" value="1"/>
</dbReference>
<dbReference type="CDD" id="cd04182">
    <property type="entry name" value="GT_2_like_f"/>
    <property type="match status" value="1"/>
</dbReference>
<comment type="caution">
    <text evidence="2">The sequence shown here is derived from an EMBL/GenBank/DDBJ whole genome shotgun (WGS) entry which is preliminary data.</text>
</comment>
<evidence type="ECO:0000313" key="2">
    <source>
        <dbReference type="EMBL" id="MDW0108447.1"/>
    </source>
</evidence>
<dbReference type="PANTHER" id="PTHR43777">
    <property type="entry name" value="MOLYBDENUM COFACTOR CYTIDYLYLTRANSFERASE"/>
    <property type="match status" value="1"/>
</dbReference>
<dbReference type="InterPro" id="IPR025877">
    <property type="entry name" value="MobA-like_NTP_Trfase"/>
</dbReference>
<dbReference type="RefSeq" id="WP_317933635.1">
    <property type="nucleotide sequence ID" value="NZ_JAUBDH010000001.1"/>
</dbReference>
<feature type="domain" description="MobA-like NTP transferase" evidence="1">
    <location>
        <begin position="5"/>
        <end position="167"/>
    </location>
</feature>
<reference evidence="2 3" key="1">
    <citation type="submission" date="2023-06" db="EMBL/GenBank/DDBJ databases">
        <title>Sporosarcina sp. nov., isolated from Korean traditional fermented seafood 'Jeotgal'.</title>
        <authorList>
            <person name="Yang A.-I."/>
            <person name="Shin N.-R."/>
        </authorList>
    </citation>
    <scope>NUCLEOTIDE SEQUENCE [LARGE SCALE GENOMIC DNA]</scope>
    <source>
        <strain evidence="2 3">KCTC3840</strain>
    </source>
</reference>
<keyword evidence="3" id="KW-1185">Reference proteome</keyword>
<protein>
    <submittedName>
        <fullName evidence="2">Nucleotidyltransferase family protein</fullName>
    </submittedName>
</protein>
<organism evidence="2 3">
    <name type="scientific">Sporosarcina aquimarina</name>
    <dbReference type="NCBI Taxonomy" id="114975"/>
    <lineage>
        <taxon>Bacteria</taxon>
        <taxon>Bacillati</taxon>
        <taxon>Bacillota</taxon>
        <taxon>Bacilli</taxon>
        <taxon>Bacillales</taxon>
        <taxon>Caryophanaceae</taxon>
        <taxon>Sporosarcina</taxon>
    </lineage>
</organism>
<evidence type="ECO:0000259" key="1">
    <source>
        <dbReference type="Pfam" id="PF12804"/>
    </source>
</evidence>
<dbReference type="Gene3D" id="3.90.550.10">
    <property type="entry name" value="Spore Coat Polysaccharide Biosynthesis Protein SpsA, Chain A"/>
    <property type="match status" value="1"/>
</dbReference>
<evidence type="ECO:0000313" key="3">
    <source>
        <dbReference type="Proteomes" id="UP001280629"/>
    </source>
</evidence>
<accession>A0ABU4FUR9</accession>
<proteinExistence type="predicted"/>
<dbReference type="PANTHER" id="PTHR43777:SF1">
    <property type="entry name" value="MOLYBDENUM COFACTOR CYTIDYLYLTRANSFERASE"/>
    <property type="match status" value="1"/>
</dbReference>
<name>A0ABU4FUR9_9BACL</name>
<dbReference type="Proteomes" id="UP001280629">
    <property type="component" value="Unassembled WGS sequence"/>
</dbReference>
<sequence length="201" mass="21961">MKIVGVYLAAGNSSRMGSHKLALPVGTKTLGSLALDTALQSSLEEVYVISKVNDKMDWIPARLKKNKKCKIIKCTTSQDGQSESLRCGIEEAQENDAAGVMVLLADQPFITTQMIAGLIDCMKTNPSAKFVATTIGQAITPPVLFSSSMYSDLLELRGDKGARAILRGSFLQKGRLLPCTDKRLVFDIDTKEDYEVFKTTY</sequence>
<dbReference type="EMBL" id="JAUBDH010000001">
    <property type="protein sequence ID" value="MDW0108447.1"/>
    <property type="molecule type" value="Genomic_DNA"/>
</dbReference>
<gene>
    <name evidence="2" type="ORF">QT716_00130</name>
</gene>